<keyword evidence="1" id="KW-0808">Transferase</keyword>
<evidence type="ECO:0000313" key="4">
    <source>
        <dbReference type="Proteomes" id="UP000495940"/>
    </source>
</evidence>
<keyword evidence="4" id="KW-1185">Reference proteome</keyword>
<protein>
    <recommendedName>
        <fullName evidence="2">Histidine kinase/HSP90-like ATPase domain-containing protein</fullName>
    </recommendedName>
</protein>
<sequence>MSPHTTSTPRFPDAVRPDRTDWLELPPQRTSVRIARHALRARLTSWQVPEEVCANAVLLVSELVTNAVLHTLSERILCGVQRMTQARFRLEVHDGDLTGRGIPDRCPGLDDENGRGLLLVREIADSWGITRSTLTGGNAVWASLGRPL</sequence>
<dbReference type="InterPro" id="IPR003594">
    <property type="entry name" value="HATPase_dom"/>
</dbReference>
<evidence type="ECO:0000313" key="3">
    <source>
        <dbReference type="EMBL" id="QCD55798.1"/>
    </source>
</evidence>
<dbReference type="Gene3D" id="3.30.565.10">
    <property type="entry name" value="Histidine kinase-like ATPase, C-terminal domain"/>
    <property type="match status" value="1"/>
</dbReference>
<dbReference type="PANTHER" id="PTHR35526">
    <property type="entry name" value="ANTI-SIGMA-F FACTOR RSBW-RELATED"/>
    <property type="match status" value="1"/>
</dbReference>
<dbReference type="InterPro" id="IPR050267">
    <property type="entry name" value="Anti-sigma-factor_SerPK"/>
</dbReference>
<dbReference type="PANTHER" id="PTHR35526:SF3">
    <property type="entry name" value="ANTI-SIGMA-F FACTOR RSBW"/>
    <property type="match status" value="1"/>
</dbReference>
<keyword evidence="1" id="KW-0723">Serine/threonine-protein kinase</keyword>
<dbReference type="SUPFAM" id="SSF55874">
    <property type="entry name" value="ATPase domain of HSP90 chaperone/DNA topoisomerase II/histidine kinase"/>
    <property type="match status" value="1"/>
</dbReference>
<keyword evidence="1" id="KW-0418">Kinase</keyword>
<accession>A0A6G5RCH3</accession>
<dbReference type="Proteomes" id="UP000495940">
    <property type="component" value="Chromosome"/>
</dbReference>
<gene>
    <name evidence="3" type="ORF">CEB94_13655</name>
</gene>
<evidence type="ECO:0000256" key="1">
    <source>
        <dbReference type="ARBA" id="ARBA00022527"/>
    </source>
</evidence>
<name>A0A6G5RCH3_9ACTN</name>
<dbReference type="EMBL" id="CP021978">
    <property type="protein sequence ID" value="QCD55798.1"/>
    <property type="molecule type" value="Genomic_DNA"/>
</dbReference>
<evidence type="ECO:0000259" key="2">
    <source>
        <dbReference type="Pfam" id="PF13581"/>
    </source>
</evidence>
<dbReference type="CDD" id="cd16936">
    <property type="entry name" value="HATPase_RsbW-like"/>
    <property type="match status" value="1"/>
</dbReference>
<feature type="domain" description="Histidine kinase/HSP90-like ATPase" evidence="2">
    <location>
        <begin position="26"/>
        <end position="143"/>
    </location>
</feature>
<dbReference type="InterPro" id="IPR036890">
    <property type="entry name" value="HATPase_C_sf"/>
</dbReference>
<dbReference type="GO" id="GO:0004674">
    <property type="term" value="F:protein serine/threonine kinase activity"/>
    <property type="evidence" value="ECO:0007669"/>
    <property type="project" value="UniProtKB-KW"/>
</dbReference>
<dbReference type="AlphaFoldDB" id="A0A6G5RCH3"/>
<dbReference type="KEGG" id="shaw:CEB94_13655"/>
<dbReference type="RefSeq" id="WP_175432456.1">
    <property type="nucleotide sequence ID" value="NZ_CP021978.1"/>
</dbReference>
<reference evidence="3 4" key="1">
    <citation type="submission" date="2017-06" db="EMBL/GenBank/DDBJ databases">
        <title>Complete Genome Sequence of Streptomyces hawaiiensis NRRL 15010 and insights into acyldepsipeptides biosynthesis.</title>
        <authorList>
            <person name="Mariita R.M."/>
            <person name="Sello J.K."/>
        </authorList>
    </citation>
    <scope>NUCLEOTIDE SEQUENCE [LARGE SCALE GENOMIC DNA]</scope>
    <source>
        <strain evidence="3 4">ATCC 12236</strain>
    </source>
</reference>
<organism evidence="3 4">
    <name type="scientific">Streptomyces hawaiiensis</name>
    <dbReference type="NCBI Taxonomy" id="67305"/>
    <lineage>
        <taxon>Bacteria</taxon>
        <taxon>Bacillati</taxon>
        <taxon>Actinomycetota</taxon>
        <taxon>Actinomycetes</taxon>
        <taxon>Kitasatosporales</taxon>
        <taxon>Streptomycetaceae</taxon>
        <taxon>Streptomyces</taxon>
    </lineage>
</organism>
<dbReference type="Pfam" id="PF13581">
    <property type="entry name" value="HATPase_c_2"/>
    <property type="match status" value="1"/>
</dbReference>
<proteinExistence type="predicted"/>